<sequence length="115" mass="13090">MRLRDIGKPWFSWADLKAIVMRAFSDPMSELHRKLNPDWRLQTPEVRLLSEIATIQSSSRYWQVAKILNGQDVPQTYWETRYGLPAEEVDEVDNAAESADAAARARAVANEIMAG</sequence>
<name>A0ABT1H770_9NOCA</name>
<gene>
    <name evidence="1" type="ORF">LX12_004313</name>
</gene>
<accession>A0ABT1H770</accession>
<dbReference type="Proteomes" id="UP001205740">
    <property type="component" value="Unassembled WGS sequence"/>
</dbReference>
<comment type="caution">
    <text evidence="1">The sequence shown here is derived from an EMBL/GenBank/DDBJ whole genome shotgun (WGS) entry which is preliminary data.</text>
</comment>
<dbReference type="RefSeq" id="WP_253656671.1">
    <property type="nucleotide sequence ID" value="NZ_BAAAOE010000001.1"/>
</dbReference>
<reference evidence="1 2" key="1">
    <citation type="submission" date="2022-06" db="EMBL/GenBank/DDBJ databases">
        <title>Genomic Encyclopedia of Archaeal and Bacterial Type Strains, Phase II (KMG-II): from individual species to whole genera.</title>
        <authorList>
            <person name="Goeker M."/>
        </authorList>
    </citation>
    <scope>NUCLEOTIDE SEQUENCE [LARGE SCALE GENOMIC DNA]</scope>
    <source>
        <strain evidence="1 2">DSM 45037</strain>
    </source>
</reference>
<keyword evidence="2" id="KW-1185">Reference proteome</keyword>
<proteinExistence type="predicted"/>
<organism evidence="1 2">
    <name type="scientific">Williamsia serinedens</name>
    <dbReference type="NCBI Taxonomy" id="391736"/>
    <lineage>
        <taxon>Bacteria</taxon>
        <taxon>Bacillati</taxon>
        <taxon>Actinomycetota</taxon>
        <taxon>Actinomycetes</taxon>
        <taxon>Mycobacteriales</taxon>
        <taxon>Nocardiaceae</taxon>
        <taxon>Williamsia</taxon>
    </lineage>
</organism>
<protein>
    <submittedName>
        <fullName evidence="1">Uncharacterized protein</fullName>
    </submittedName>
</protein>
<evidence type="ECO:0000313" key="2">
    <source>
        <dbReference type="Proteomes" id="UP001205740"/>
    </source>
</evidence>
<evidence type="ECO:0000313" key="1">
    <source>
        <dbReference type="EMBL" id="MCP2163100.1"/>
    </source>
</evidence>
<dbReference type="EMBL" id="JAMTCG010000013">
    <property type="protein sequence ID" value="MCP2163100.1"/>
    <property type="molecule type" value="Genomic_DNA"/>
</dbReference>